<dbReference type="OrthoDB" id="6105938at2759"/>
<dbReference type="PANTHER" id="PTHR38846">
    <property type="entry name" value="C3H1-TYPE DOMAIN-CONTAINING PROTEIN"/>
    <property type="match status" value="1"/>
</dbReference>
<dbReference type="AlphaFoldDB" id="A0A0D2MGI7"/>
<sequence>MHRKSPLATFFGRYDGFRYNRSESASSQFYRLCDFKKWPKYASQRMNAHADFKQALTNQFNLNYGTNVDDLGSWQSLCMHIGIKPIPDDLEECKKAVQRTHVNLVDLVDAFGTNRPIKVFRTERQLSEYTIKTGKYFPRDEIEAGDLLKFLLRHIFNPGRTD</sequence>
<accession>A0A0D2MGI7</accession>
<protein>
    <submittedName>
        <fullName evidence="1">Uncharacterized protein</fullName>
    </submittedName>
</protein>
<evidence type="ECO:0000313" key="2">
    <source>
        <dbReference type="Proteomes" id="UP000054270"/>
    </source>
</evidence>
<evidence type="ECO:0000313" key="1">
    <source>
        <dbReference type="EMBL" id="KJA22723.1"/>
    </source>
</evidence>
<proteinExistence type="predicted"/>
<keyword evidence="2" id="KW-1185">Reference proteome</keyword>
<dbReference type="Proteomes" id="UP000054270">
    <property type="component" value="Unassembled WGS sequence"/>
</dbReference>
<gene>
    <name evidence="1" type="ORF">HYPSUDRAFT_138949</name>
</gene>
<organism evidence="1 2">
    <name type="scientific">Hypholoma sublateritium (strain FD-334 SS-4)</name>
    <dbReference type="NCBI Taxonomy" id="945553"/>
    <lineage>
        <taxon>Eukaryota</taxon>
        <taxon>Fungi</taxon>
        <taxon>Dikarya</taxon>
        <taxon>Basidiomycota</taxon>
        <taxon>Agaricomycotina</taxon>
        <taxon>Agaricomycetes</taxon>
        <taxon>Agaricomycetidae</taxon>
        <taxon>Agaricales</taxon>
        <taxon>Agaricineae</taxon>
        <taxon>Strophariaceae</taxon>
        <taxon>Hypholoma</taxon>
    </lineage>
</organism>
<reference evidence="2" key="1">
    <citation type="submission" date="2014-04" db="EMBL/GenBank/DDBJ databases">
        <title>Evolutionary Origins and Diversification of the Mycorrhizal Mutualists.</title>
        <authorList>
            <consortium name="DOE Joint Genome Institute"/>
            <consortium name="Mycorrhizal Genomics Consortium"/>
            <person name="Kohler A."/>
            <person name="Kuo A."/>
            <person name="Nagy L.G."/>
            <person name="Floudas D."/>
            <person name="Copeland A."/>
            <person name="Barry K.W."/>
            <person name="Cichocki N."/>
            <person name="Veneault-Fourrey C."/>
            <person name="LaButti K."/>
            <person name="Lindquist E.A."/>
            <person name="Lipzen A."/>
            <person name="Lundell T."/>
            <person name="Morin E."/>
            <person name="Murat C."/>
            <person name="Riley R."/>
            <person name="Ohm R."/>
            <person name="Sun H."/>
            <person name="Tunlid A."/>
            <person name="Henrissat B."/>
            <person name="Grigoriev I.V."/>
            <person name="Hibbett D.S."/>
            <person name="Martin F."/>
        </authorList>
    </citation>
    <scope>NUCLEOTIDE SEQUENCE [LARGE SCALE GENOMIC DNA]</scope>
    <source>
        <strain evidence="2">FD-334 SS-4</strain>
    </source>
</reference>
<dbReference type="EMBL" id="KN817548">
    <property type="protein sequence ID" value="KJA22723.1"/>
    <property type="molecule type" value="Genomic_DNA"/>
</dbReference>
<dbReference type="STRING" id="945553.A0A0D2MGI7"/>
<name>A0A0D2MGI7_HYPSF</name>
<dbReference type="PANTHER" id="PTHR38846:SF1">
    <property type="entry name" value="C3H1-TYPE DOMAIN-CONTAINING PROTEIN"/>
    <property type="match status" value="1"/>
</dbReference>
<dbReference type="OMA" id="RVHVNIC"/>